<accession>A0A816CG15</accession>
<dbReference type="SUPFAM" id="SSF81321">
    <property type="entry name" value="Family A G protein-coupled receptor-like"/>
    <property type="match status" value="1"/>
</dbReference>
<keyword evidence="3 8" id="KW-1133">Transmembrane helix</keyword>
<feature type="transmembrane region" description="Helical" evidence="8">
    <location>
        <begin position="96"/>
        <end position="118"/>
    </location>
</feature>
<organism evidence="11 12">
    <name type="scientific">Adineta ricciae</name>
    <name type="common">Rotifer</name>
    <dbReference type="NCBI Taxonomy" id="249248"/>
    <lineage>
        <taxon>Eukaryota</taxon>
        <taxon>Metazoa</taxon>
        <taxon>Spiralia</taxon>
        <taxon>Gnathifera</taxon>
        <taxon>Rotifera</taxon>
        <taxon>Eurotatoria</taxon>
        <taxon>Bdelloidea</taxon>
        <taxon>Adinetida</taxon>
        <taxon>Adinetidae</taxon>
        <taxon>Adineta</taxon>
    </lineage>
</organism>
<dbReference type="AlphaFoldDB" id="A0A816CG15"/>
<feature type="transmembrane region" description="Helical" evidence="8">
    <location>
        <begin position="279"/>
        <end position="301"/>
    </location>
</feature>
<dbReference type="GO" id="GO:0005886">
    <property type="term" value="C:plasma membrane"/>
    <property type="evidence" value="ECO:0007669"/>
    <property type="project" value="TreeGrafter"/>
</dbReference>
<dbReference type="InterPro" id="IPR017452">
    <property type="entry name" value="GPCR_Rhodpsn_7TM"/>
</dbReference>
<reference evidence="11" key="1">
    <citation type="submission" date="2021-02" db="EMBL/GenBank/DDBJ databases">
        <authorList>
            <person name="Nowell W R."/>
        </authorList>
    </citation>
    <scope>NUCLEOTIDE SEQUENCE</scope>
</reference>
<evidence type="ECO:0000313" key="10">
    <source>
        <dbReference type="EMBL" id="CAF1463360.1"/>
    </source>
</evidence>
<gene>
    <name evidence="10" type="ORF">EDS130_LOCUS40305</name>
    <name evidence="11" type="ORF">XAT740_LOCUS50688</name>
</gene>
<dbReference type="InterPro" id="IPR000276">
    <property type="entry name" value="GPCR_Rhodpsn"/>
</dbReference>
<feature type="transmembrane region" description="Helical" evidence="8">
    <location>
        <begin position="20"/>
        <end position="41"/>
    </location>
</feature>
<dbReference type="Gene3D" id="1.20.1070.10">
    <property type="entry name" value="Rhodopsin 7-helix transmembrane proteins"/>
    <property type="match status" value="1"/>
</dbReference>
<evidence type="ECO:0000256" key="3">
    <source>
        <dbReference type="ARBA" id="ARBA00022989"/>
    </source>
</evidence>
<evidence type="ECO:0000313" key="11">
    <source>
        <dbReference type="EMBL" id="CAF1624298.1"/>
    </source>
</evidence>
<dbReference type="EMBL" id="CAJNOR010007846">
    <property type="protein sequence ID" value="CAF1624298.1"/>
    <property type="molecule type" value="Genomic_DNA"/>
</dbReference>
<comment type="caution">
    <text evidence="11">The sequence shown here is derived from an EMBL/GenBank/DDBJ whole genome shotgun (WGS) entry which is preliminary data.</text>
</comment>
<comment type="subcellular location">
    <subcellularLocation>
        <location evidence="1">Membrane</location>
        <topology evidence="1">Multi-pass membrane protein</topology>
    </subcellularLocation>
</comment>
<evidence type="ECO:0000256" key="5">
    <source>
        <dbReference type="ARBA" id="ARBA00023136"/>
    </source>
</evidence>
<feature type="transmembrane region" description="Helical" evidence="8">
    <location>
        <begin position="235"/>
        <end position="259"/>
    </location>
</feature>
<evidence type="ECO:0000256" key="4">
    <source>
        <dbReference type="ARBA" id="ARBA00023040"/>
    </source>
</evidence>
<dbReference type="Pfam" id="PF00001">
    <property type="entry name" value="7tm_1"/>
    <property type="match status" value="1"/>
</dbReference>
<keyword evidence="6" id="KW-0675">Receptor</keyword>
<dbReference type="Proteomes" id="UP000663828">
    <property type="component" value="Unassembled WGS sequence"/>
</dbReference>
<sequence>MSSVDPAIEKLNEATSLVVLILSTISIITGGIGLVFNILVFTRAPMRREPCAVYFLWSTLFSLIYILILQPVRLLAVSFAIDQANYNLAICKIEFYIFYISRSSSSWLIILACIDRYLHSSTNVHRRRLSSIKVTKLSISVTIIIMFLVHVHMLVYYEISFSSDQYGNITPACFGRKGTYRTFIGFWNLIFYSFCPSILMLFFGLLTLHNLRQHRLIIPNRNEPAVRMRRTDQQLLRMLIAQVLIIFIFTLPISILQLYQSLTSSTVKSTYRIAQENLAGRLTSVLTYYAHSSTFYLYTLAGRNFRREFFKITRILHINRITTAATRGRTTQ</sequence>
<evidence type="ECO:0000256" key="7">
    <source>
        <dbReference type="ARBA" id="ARBA00023224"/>
    </source>
</evidence>
<feature type="transmembrane region" description="Helical" evidence="8">
    <location>
        <begin position="139"/>
        <end position="157"/>
    </location>
</feature>
<dbReference type="EMBL" id="CAJNOJ010000482">
    <property type="protein sequence ID" value="CAF1463360.1"/>
    <property type="molecule type" value="Genomic_DNA"/>
</dbReference>
<keyword evidence="5 8" id="KW-0472">Membrane</keyword>
<keyword evidence="7" id="KW-0807">Transducer</keyword>
<evidence type="ECO:0000256" key="8">
    <source>
        <dbReference type="SAM" id="Phobius"/>
    </source>
</evidence>
<name>A0A816CG15_ADIRI</name>
<dbReference type="Proteomes" id="UP000663852">
    <property type="component" value="Unassembled WGS sequence"/>
</dbReference>
<keyword evidence="12" id="KW-1185">Reference proteome</keyword>
<dbReference type="PANTHER" id="PTHR24243">
    <property type="entry name" value="G-PROTEIN COUPLED RECEPTOR"/>
    <property type="match status" value="1"/>
</dbReference>
<protein>
    <recommendedName>
        <fullName evidence="9">G-protein coupled receptors family 1 profile domain-containing protein</fullName>
    </recommendedName>
</protein>
<feature type="transmembrane region" description="Helical" evidence="8">
    <location>
        <begin position="189"/>
        <end position="208"/>
    </location>
</feature>
<keyword evidence="4" id="KW-0297">G-protein coupled receptor</keyword>
<dbReference type="OrthoDB" id="9996714at2759"/>
<dbReference type="PANTHER" id="PTHR24243:SF233">
    <property type="entry name" value="THYROTROPIN-RELEASING HORMONE RECEPTOR"/>
    <property type="match status" value="1"/>
</dbReference>
<evidence type="ECO:0000313" key="12">
    <source>
        <dbReference type="Proteomes" id="UP000663828"/>
    </source>
</evidence>
<dbReference type="GO" id="GO:0004930">
    <property type="term" value="F:G protein-coupled receptor activity"/>
    <property type="evidence" value="ECO:0007669"/>
    <property type="project" value="UniProtKB-KW"/>
</dbReference>
<proteinExistence type="predicted"/>
<dbReference type="PROSITE" id="PS50262">
    <property type="entry name" value="G_PROTEIN_RECEP_F1_2"/>
    <property type="match status" value="1"/>
</dbReference>
<keyword evidence="2 8" id="KW-0812">Transmembrane</keyword>
<feature type="domain" description="G-protein coupled receptors family 1 profile" evidence="9">
    <location>
        <begin position="33"/>
        <end position="298"/>
    </location>
</feature>
<feature type="transmembrane region" description="Helical" evidence="8">
    <location>
        <begin position="53"/>
        <end position="76"/>
    </location>
</feature>
<evidence type="ECO:0000256" key="6">
    <source>
        <dbReference type="ARBA" id="ARBA00023170"/>
    </source>
</evidence>
<evidence type="ECO:0000256" key="2">
    <source>
        <dbReference type="ARBA" id="ARBA00022692"/>
    </source>
</evidence>
<evidence type="ECO:0000256" key="1">
    <source>
        <dbReference type="ARBA" id="ARBA00004141"/>
    </source>
</evidence>
<evidence type="ECO:0000259" key="9">
    <source>
        <dbReference type="PROSITE" id="PS50262"/>
    </source>
</evidence>